<feature type="compositionally biased region" description="Low complexity" evidence="1">
    <location>
        <begin position="1"/>
        <end position="12"/>
    </location>
</feature>
<dbReference type="EMBL" id="BGPR01050795">
    <property type="protein sequence ID" value="GBO27747.1"/>
    <property type="molecule type" value="Genomic_DNA"/>
</dbReference>
<name>A0A4Y2VTL5_ARAVE</name>
<reference evidence="2 4" key="1">
    <citation type="journal article" date="2019" name="Sci. Rep.">
        <title>Orb-weaving spider Araneus ventricosus genome elucidates the spidroin gene catalogue.</title>
        <authorList>
            <person name="Kono N."/>
            <person name="Nakamura H."/>
            <person name="Ohtoshi R."/>
            <person name="Moran D.A.P."/>
            <person name="Shinohara A."/>
            <person name="Yoshida Y."/>
            <person name="Fujiwara M."/>
            <person name="Mori M."/>
            <person name="Tomita M."/>
            <person name="Arakawa K."/>
        </authorList>
    </citation>
    <scope>NUCLEOTIDE SEQUENCE [LARGE SCALE GENOMIC DNA]</scope>
</reference>
<accession>A0A4Y2VTL5</accession>
<evidence type="ECO:0000256" key="1">
    <source>
        <dbReference type="SAM" id="MobiDB-lite"/>
    </source>
</evidence>
<dbReference type="AlphaFoldDB" id="A0A4Y2VTL5"/>
<evidence type="ECO:0000313" key="3">
    <source>
        <dbReference type="EMBL" id="GBO27747.1"/>
    </source>
</evidence>
<gene>
    <name evidence="3" type="ORF">AVEN_219412_1</name>
    <name evidence="2" type="ORF">AVEN_59782_1</name>
</gene>
<feature type="region of interest" description="Disordered" evidence="1">
    <location>
        <begin position="1"/>
        <end position="35"/>
    </location>
</feature>
<keyword evidence="4" id="KW-1185">Reference proteome</keyword>
<dbReference type="OrthoDB" id="6590871at2759"/>
<evidence type="ECO:0000313" key="4">
    <source>
        <dbReference type="Proteomes" id="UP000499080"/>
    </source>
</evidence>
<feature type="non-terminal residue" evidence="2">
    <location>
        <position position="119"/>
    </location>
</feature>
<comment type="caution">
    <text evidence="2">The sequence shown here is derived from an EMBL/GenBank/DDBJ whole genome shotgun (WGS) entry which is preliminary data.</text>
</comment>
<organism evidence="2 4">
    <name type="scientific">Araneus ventricosus</name>
    <name type="common">Orbweaver spider</name>
    <name type="synonym">Epeira ventricosa</name>
    <dbReference type="NCBI Taxonomy" id="182803"/>
    <lineage>
        <taxon>Eukaryota</taxon>
        <taxon>Metazoa</taxon>
        <taxon>Ecdysozoa</taxon>
        <taxon>Arthropoda</taxon>
        <taxon>Chelicerata</taxon>
        <taxon>Arachnida</taxon>
        <taxon>Araneae</taxon>
        <taxon>Araneomorphae</taxon>
        <taxon>Entelegynae</taxon>
        <taxon>Araneoidea</taxon>
        <taxon>Araneidae</taxon>
        <taxon>Araneus</taxon>
    </lineage>
</organism>
<dbReference type="EMBL" id="BGPR01050790">
    <property type="protein sequence ID" value="GBO27738.1"/>
    <property type="molecule type" value="Genomic_DNA"/>
</dbReference>
<protein>
    <submittedName>
        <fullName evidence="2">Uncharacterized protein</fullName>
    </submittedName>
</protein>
<sequence>MKQPPDATSSSDSDPDFSPRPQTNGLKPSRGSIPRTLMSPLTMISNSIAMIGFDGQVLWSGGRVTHQDNAEYHLEKPSSTQKNLQALRRSVKYCAVSFDEHYSFKQFIQRMFGNSNKLL</sequence>
<dbReference type="Proteomes" id="UP000499080">
    <property type="component" value="Unassembled WGS sequence"/>
</dbReference>
<proteinExistence type="predicted"/>
<evidence type="ECO:0000313" key="2">
    <source>
        <dbReference type="EMBL" id="GBO27738.1"/>
    </source>
</evidence>